<organism evidence="2 3">
    <name type="scientific">Plasmodium malariae</name>
    <dbReference type="NCBI Taxonomy" id="5858"/>
    <lineage>
        <taxon>Eukaryota</taxon>
        <taxon>Sar</taxon>
        <taxon>Alveolata</taxon>
        <taxon>Apicomplexa</taxon>
        <taxon>Aconoidasida</taxon>
        <taxon>Haemosporida</taxon>
        <taxon>Plasmodiidae</taxon>
        <taxon>Plasmodium</taxon>
        <taxon>Plasmodium (Plasmodium)</taxon>
    </lineage>
</organism>
<reference evidence="2 3" key="1">
    <citation type="submission" date="2016-06" db="EMBL/GenBank/DDBJ databases">
        <authorList>
            <consortium name="Pathogen Informatics"/>
        </authorList>
    </citation>
    <scope>NUCLEOTIDE SEQUENCE [LARGE SCALE GENOMIC DNA]</scope>
</reference>
<evidence type="ECO:0000256" key="1">
    <source>
        <dbReference type="SAM" id="Phobius"/>
    </source>
</evidence>
<sequence>MNSFSILNVNKNSRNETNVGKKWTVITSLLPTLGKSCRKYASLNIFTVFISLNLLYFLFSNYYSPYWNVKDHVKSPNSRNVFQSDIELRHRRIVAEQSSSLRPWERDFQIVKDINDKKLKRHNSPYLKEYNDLNMINQISANSSTKWKTVLKEMREHYDECTRNMDDKWKNYIWYNVWAKLYLQKAHDAINKTLADLNNSYVYKEKAINTWFQNTKEDMDLFISHIKSCLKNKHNNDEKKKINLDNIKIPTLRK</sequence>
<evidence type="ECO:0000313" key="2">
    <source>
        <dbReference type="EMBL" id="SCO92912.1"/>
    </source>
</evidence>
<dbReference type="RefSeq" id="XP_028862352.1">
    <property type="nucleotide sequence ID" value="XM_029005798.1"/>
</dbReference>
<gene>
    <name evidence="2" type="primary">PmUG01_11015700</name>
    <name evidence="2" type="ORF">PMUG01_11015700</name>
</gene>
<protein>
    <submittedName>
        <fullName evidence="2">Uncharacterized protein</fullName>
    </submittedName>
</protein>
<dbReference type="VEuPathDB" id="PlasmoDB:PmUG01_11015700"/>
<name>A0A1D3SNB4_PLAMA</name>
<evidence type="ECO:0000313" key="3">
    <source>
        <dbReference type="Proteomes" id="UP000219813"/>
    </source>
</evidence>
<keyword evidence="3" id="KW-1185">Reference proteome</keyword>
<keyword evidence="1" id="KW-0812">Transmembrane</keyword>
<dbReference type="Proteomes" id="UP000219813">
    <property type="component" value="Chromosome 11"/>
</dbReference>
<dbReference type="KEGG" id="pmal:PMUG01_11015700"/>
<accession>A0A1D3SNB4</accession>
<dbReference type="GeneID" id="39869617"/>
<keyword evidence="1" id="KW-0472">Membrane</keyword>
<proteinExistence type="predicted"/>
<keyword evidence="1" id="KW-1133">Transmembrane helix</keyword>
<dbReference type="EMBL" id="LT594632">
    <property type="protein sequence ID" value="SCO92912.1"/>
    <property type="molecule type" value="Genomic_DNA"/>
</dbReference>
<dbReference type="NCBIfam" id="TIGR01609">
    <property type="entry name" value="PF_unchar_267"/>
    <property type="match status" value="1"/>
</dbReference>
<dbReference type="Pfam" id="PF09688">
    <property type="entry name" value="Wx5_PLAF3D7"/>
    <property type="match status" value="1"/>
</dbReference>
<feature type="transmembrane region" description="Helical" evidence="1">
    <location>
        <begin position="40"/>
        <end position="59"/>
    </location>
</feature>
<dbReference type="InterPro" id="IPR006496">
    <property type="entry name" value="CHP01606_Plasmodium_spp"/>
</dbReference>
<dbReference type="AlphaFoldDB" id="A0A1D3SNB4"/>